<dbReference type="BioCyc" id="LACI272621:G1G49-1650-MONOMER"/>
<protein>
    <recommendedName>
        <fullName evidence="3">DUF4145 domain-containing protein</fullName>
    </recommendedName>
</protein>
<dbReference type="EMBL" id="CP000033">
    <property type="protein sequence ID" value="AAV43494.1"/>
    <property type="molecule type" value="Genomic_DNA"/>
</dbReference>
<dbReference type="Proteomes" id="UP000006381">
    <property type="component" value="Chromosome"/>
</dbReference>
<name>Q5FII0_LACAC</name>
<dbReference type="HOGENOM" id="CLU_1188733_0_0_9"/>
<dbReference type="AlphaFoldDB" id="Q5FII0"/>
<keyword evidence="2" id="KW-1185">Reference proteome</keyword>
<proteinExistence type="predicted"/>
<evidence type="ECO:0000313" key="2">
    <source>
        <dbReference type="Proteomes" id="UP000006381"/>
    </source>
</evidence>
<evidence type="ECO:0000313" key="1">
    <source>
        <dbReference type="EMBL" id="AAV43494.1"/>
    </source>
</evidence>
<sequence>MEINFDFVKNSSFADLYPAANKIYKLYTIEDYRDVISNSRLLLEAITKKIFLLENLDPYYPISAGEYRNLRNNTHYLRSHINYPLSIMDLFDEVRRMGNAAIHDAQIEPDKKQAWRCICDLHDILVFLINSYDNKNLYYIRPDISMEAQTDEQHYYNRQKTQSHIKLRDHVTSKKKTTNIKTKHKKTKYFSSNQVNEDTTGKEAKEETINHTNLWDKITQFWQKKKQG</sequence>
<organism evidence="2">
    <name type="scientific">Lactobacillus acidophilus (strain ATCC 700396 / NCK56 / N2 / NCFM)</name>
    <dbReference type="NCBI Taxonomy" id="272621"/>
    <lineage>
        <taxon>Bacteria</taxon>
        <taxon>Bacillati</taxon>
        <taxon>Bacillota</taxon>
        <taxon>Bacilli</taxon>
        <taxon>Lactobacillales</taxon>
        <taxon>Lactobacillaceae</taxon>
        <taxon>Lactobacillus</taxon>
    </lineage>
</organism>
<dbReference type="RefSeq" id="WP_003549985.1">
    <property type="nucleotide sequence ID" value="NC_006814.3"/>
</dbReference>
<dbReference type="PATRIC" id="fig|272621.13.peg.1602"/>
<accession>Q5FII0</accession>
<dbReference type="eggNOG" id="ENOG50309JZ">
    <property type="taxonomic scope" value="Bacteria"/>
</dbReference>
<dbReference type="OrthoDB" id="2299862at2"/>
<dbReference type="KEGG" id="lac:LBA1682"/>
<reference evidence="1 2" key="1">
    <citation type="journal article" date="2005" name="Proc. Natl. Acad. Sci. U.S.A.">
        <title>Complete genome sequence of the probiotic lactic acid bacterium Lactobacillus acidophilus NCFM.</title>
        <authorList>
            <person name="Altermann E."/>
            <person name="Russell W.M."/>
            <person name="Azcarate-Peril M.A."/>
            <person name="Barrangou R."/>
            <person name="Buck B.L."/>
            <person name="McAuliffe O."/>
            <person name="Souther N."/>
            <person name="Dobson A."/>
            <person name="Duong T."/>
            <person name="Callanan M."/>
            <person name="Lick S."/>
            <person name="Hamrick A."/>
            <person name="Cano R."/>
            <person name="Klaenhammer T.R."/>
        </authorList>
    </citation>
    <scope>NUCLEOTIDE SEQUENCE [LARGE SCALE GENOMIC DNA]</scope>
    <source>
        <strain evidence="2">ATCC 700396 / NCK56 / N2 / NCFM</strain>
    </source>
</reference>
<evidence type="ECO:0008006" key="3">
    <source>
        <dbReference type="Google" id="ProtNLM"/>
    </source>
</evidence>
<gene>
    <name evidence="1" type="ordered locus">LBA1682</name>
</gene>